<dbReference type="InterPro" id="IPR011054">
    <property type="entry name" value="Rudment_hybrid_motif"/>
</dbReference>
<comment type="pathway">
    <text evidence="4 5">Purine metabolism; IMP biosynthesis via de novo pathway; 5-amino-1-(5-phospho-D-ribosyl)imidazole-4-carboxylate from 5-amino-1-(5-phospho-D-ribosyl)imidazole (N5-CAIR route): step 1/2.</text>
</comment>
<feature type="binding site" evidence="4">
    <location>
        <position position="144"/>
    </location>
    <ligand>
        <name>ATP</name>
        <dbReference type="ChEBI" id="CHEBI:30616"/>
    </ligand>
</feature>
<feature type="binding site" evidence="4">
    <location>
        <position position="210"/>
    </location>
    <ligand>
        <name>ATP</name>
        <dbReference type="ChEBI" id="CHEBI:30616"/>
    </ligand>
</feature>
<dbReference type="GO" id="GO:0005829">
    <property type="term" value="C:cytosol"/>
    <property type="evidence" value="ECO:0007669"/>
    <property type="project" value="TreeGrafter"/>
</dbReference>
<evidence type="ECO:0000256" key="3">
    <source>
        <dbReference type="ARBA" id="ARBA00022840"/>
    </source>
</evidence>
<evidence type="ECO:0000313" key="8">
    <source>
        <dbReference type="Proteomes" id="UP000004188"/>
    </source>
</evidence>
<dbReference type="PANTHER" id="PTHR11609:SF5">
    <property type="entry name" value="PHOSPHORIBOSYLAMINOIMIDAZOLE CARBOXYLASE"/>
    <property type="match status" value="1"/>
</dbReference>
<reference evidence="8" key="1">
    <citation type="journal article" date="2012" name="Stand. Genomic Sci.">
        <title>Genome sequence of strain HIMB624, a cultured representative from the OM43 clade of marine Betaproteobacteria.</title>
        <authorList>
            <person name="Huggett M.J."/>
            <person name="Hayakawa D.H."/>
            <person name="Rappe M.S."/>
        </authorList>
    </citation>
    <scope>NUCLEOTIDE SEQUENCE [LARGE SCALE GENOMIC DNA]</scope>
    <source>
        <strain evidence="8">KB13</strain>
    </source>
</reference>
<dbReference type="GO" id="GO:0034028">
    <property type="term" value="F:5-(carboxyamino)imidazole ribonucleotide synthase activity"/>
    <property type="evidence" value="ECO:0007669"/>
    <property type="project" value="UniProtKB-UniRule"/>
</dbReference>
<dbReference type="GO" id="GO:0004638">
    <property type="term" value="F:phosphoribosylaminoimidazole carboxylase activity"/>
    <property type="evidence" value="ECO:0007669"/>
    <property type="project" value="InterPro"/>
</dbReference>
<dbReference type="SUPFAM" id="SSF56059">
    <property type="entry name" value="Glutathione synthetase ATP-binding domain-like"/>
    <property type="match status" value="1"/>
</dbReference>
<feature type="binding site" evidence="4">
    <location>
        <begin position="263"/>
        <end position="264"/>
    </location>
    <ligand>
        <name>ATP</name>
        <dbReference type="ChEBI" id="CHEBI:30616"/>
    </ligand>
</feature>
<dbReference type="eggNOG" id="COG0026">
    <property type="taxonomic scope" value="Bacteria"/>
</dbReference>
<proteinExistence type="inferred from homology"/>
<dbReference type="EMBL" id="DS995299">
    <property type="protein sequence ID" value="EDZ64418.1"/>
    <property type="molecule type" value="Genomic_DNA"/>
</dbReference>
<feature type="binding site" evidence="4">
    <location>
        <begin position="149"/>
        <end position="155"/>
    </location>
    <ligand>
        <name>ATP</name>
        <dbReference type="ChEBI" id="CHEBI:30616"/>
    </ligand>
</feature>
<evidence type="ECO:0000256" key="5">
    <source>
        <dbReference type="RuleBase" id="RU361200"/>
    </source>
</evidence>
<dbReference type="EC" id="6.3.4.18" evidence="4 5"/>
<organism evidence="7 8">
    <name type="scientific">beta proteobacterium KB13</name>
    <dbReference type="NCBI Taxonomy" id="314607"/>
    <lineage>
        <taxon>Bacteria</taxon>
        <taxon>Pseudomonadati</taxon>
        <taxon>Pseudomonadota</taxon>
        <taxon>Betaproteobacteria</taxon>
        <taxon>Nitrosomonadales</taxon>
        <taxon>OM43 clade</taxon>
    </lineage>
</organism>
<dbReference type="InterPro" id="IPR013815">
    <property type="entry name" value="ATP_grasp_subdomain_1"/>
</dbReference>
<dbReference type="GO" id="GO:0005524">
    <property type="term" value="F:ATP binding"/>
    <property type="evidence" value="ECO:0007669"/>
    <property type="project" value="UniProtKB-UniRule"/>
</dbReference>
<evidence type="ECO:0000256" key="2">
    <source>
        <dbReference type="ARBA" id="ARBA00022755"/>
    </source>
</evidence>
<evidence type="ECO:0000256" key="1">
    <source>
        <dbReference type="ARBA" id="ARBA00022741"/>
    </source>
</evidence>
<dbReference type="GO" id="GO:0006189">
    <property type="term" value="P:'de novo' IMP biosynthetic process"/>
    <property type="evidence" value="ECO:0007669"/>
    <property type="project" value="UniProtKB-UniRule"/>
</dbReference>
<keyword evidence="2 4" id="KW-0658">Purine biosynthesis</keyword>
<feature type="binding site" evidence="4">
    <location>
        <position position="105"/>
    </location>
    <ligand>
        <name>ATP</name>
        <dbReference type="ChEBI" id="CHEBI:30616"/>
    </ligand>
</feature>
<dbReference type="Proteomes" id="UP000004188">
    <property type="component" value="Unassembled WGS sequence"/>
</dbReference>
<dbReference type="HAMAP" id="MF_01928">
    <property type="entry name" value="PurK"/>
    <property type="match status" value="1"/>
</dbReference>
<dbReference type="AlphaFoldDB" id="B6BUX2"/>
<keyword evidence="8" id="KW-1185">Reference proteome</keyword>
<dbReference type="GO" id="GO:0046872">
    <property type="term" value="F:metal ion binding"/>
    <property type="evidence" value="ECO:0007669"/>
    <property type="project" value="InterPro"/>
</dbReference>
<dbReference type="Gene3D" id="3.30.470.20">
    <property type="entry name" value="ATP-grasp fold, B domain"/>
    <property type="match status" value="1"/>
</dbReference>
<comment type="catalytic activity">
    <reaction evidence="4 5">
        <text>5-amino-1-(5-phospho-beta-D-ribosyl)imidazole + hydrogencarbonate + ATP = 5-carboxyamino-1-(5-phospho-D-ribosyl)imidazole + ADP + phosphate + 2 H(+)</text>
        <dbReference type="Rhea" id="RHEA:19317"/>
        <dbReference type="ChEBI" id="CHEBI:15378"/>
        <dbReference type="ChEBI" id="CHEBI:17544"/>
        <dbReference type="ChEBI" id="CHEBI:30616"/>
        <dbReference type="ChEBI" id="CHEBI:43474"/>
        <dbReference type="ChEBI" id="CHEBI:58730"/>
        <dbReference type="ChEBI" id="CHEBI:137981"/>
        <dbReference type="ChEBI" id="CHEBI:456216"/>
        <dbReference type="EC" id="6.3.4.18"/>
    </reaction>
</comment>
<dbReference type="InterPro" id="IPR016185">
    <property type="entry name" value="PreATP-grasp_dom_sf"/>
</dbReference>
<dbReference type="NCBIfam" id="TIGR01161">
    <property type="entry name" value="purK"/>
    <property type="match status" value="1"/>
</dbReference>
<keyword evidence="3 4" id="KW-0067">ATP-binding</keyword>
<dbReference type="InterPro" id="IPR005875">
    <property type="entry name" value="PurK"/>
</dbReference>
<dbReference type="InterPro" id="IPR054350">
    <property type="entry name" value="PurT/PurK_preATP-grasp"/>
</dbReference>
<dbReference type="InterPro" id="IPR011761">
    <property type="entry name" value="ATP-grasp"/>
</dbReference>
<dbReference type="PANTHER" id="PTHR11609">
    <property type="entry name" value="PURINE BIOSYNTHESIS PROTEIN 6/7, PUR6/7"/>
    <property type="match status" value="1"/>
</dbReference>
<keyword evidence="1 4" id="KW-0547">Nucleotide-binding</keyword>
<name>B6BUX2_9PROT</name>
<dbReference type="PROSITE" id="PS50975">
    <property type="entry name" value="ATP_GRASP"/>
    <property type="match status" value="1"/>
</dbReference>
<evidence type="ECO:0000313" key="7">
    <source>
        <dbReference type="EMBL" id="EDZ64418.1"/>
    </source>
</evidence>
<protein>
    <recommendedName>
        <fullName evidence="4 5">N5-carboxyaminoimidazole ribonucleotide synthase</fullName>
        <shortName evidence="4 5">N5-CAIR synthase</shortName>
        <ecNumber evidence="4 5">6.3.4.18</ecNumber>
    </recommendedName>
    <alternativeName>
        <fullName evidence="4 5">5-(carboxyamino)imidazole ribonucleotide synthetase</fullName>
    </alternativeName>
</protein>
<dbReference type="Gene3D" id="3.40.50.20">
    <property type="match status" value="1"/>
</dbReference>
<dbReference type="UniPathway" id="UPA00074">
    <property type="reaction ID" value="UER00942"/>
</dbReference>
<comment type="function">
    <text evidence="4">Catalyzes the ATP-dependent conversion of 5-aminoimidazole ribonucleotide (AIR) and HCO(3)(-) to N5-carboxyaminoimidazole ribonucleotide (N5-CAIR).</text>
</comment>
<dbReference type="InterPro" id="IPR003135">
    <property type="entry name" value="ATP-grasp_carboxylate-amine"/>
</dbReference>
<dbReference type="HOGENOM" id="CLU_011534_0_1_4"/>
<comment type="subunit">
    <text evidence="4 5">Homodimer.</text>
</comment>
<dbReference type="NCBIfam" id="NF004677">
    <property type="entry name" value="PRK06019.1-3"/>
    <property type="match status" value="1"/>
</dbReference>
<feature type="binding site" evidence="4">
    <location>
        <begin position="179"/>
        <end position="182"/>
    </location>
    <ligand>
        <name>ATP</name>
        <dbReference type="ChEBI" id="CHEBI:30616"/>
    </ligand>
</feature>
<evidence type="ECO:0000256" key="4">
    <source>
        <dbReference type="HAMAP-Rule" id="MF_01928"/>
    </source>
</evidence>
<dbReference type="InterPro" id="IPR040686">
    <property type="entry name" value="PurK_C"/>
</dbReference>
<feature type="domain" description="ATP-grasp" evidence="6">
    <location>
        <begin position="109"/>
        <end position="293"/>
    </location>
</feature>
<keyword evidence="4 5" id="KW-0436">Ligase</keyword>
<feature type="binding site" evidence="4">
    <location>
        <position position="187"/>
    </location>
    <ligand>
        <name>ATP</name>
        <dbReference type="ChEBI" id="CHEBI:30616"/>
    </ligand>
</feature>
<keyword evidence="7" id="KW-0456">Lyase</keyword>
<dbReference type="Gene3D" id="3.30.1490.20">
    <property type="entry name" value="ATP-grasp fold, A domain"/>
    <property type="match status" value="1"/>
</dbReference>
<evidence type="ECO:0000259" key="6">
    <source>
        <dbReference type="PROSITE" id="PS50975"/>
    </source>
</evidence>
<dbReference type="SUPFAM" id="SSF51246">
    <property type="entry name" value="Rudiment single hybrid motif"/>
    <property type="match status" value="1"/>
</dbReference>
<dbReference type="NCBIfam" id="NF004679">
    <property type="entry name" value="PRK06019.1-5"/>
    <property type="match status" value="1"/>
</dbReference>
<comment type="similarity">
    <text evidence="4 5">Belongs to the PurK/PurT family.</text>
</comment>
<dbReference type="Pfam" id="PF22660">
    <property type="entry name" value="RS_preATP-grasp-like"/>
    <property type="match status" value="1"/>
</dbReference>
<sequence length="377" mass="42429">MIITPKKMLAMLGGGQLGRYFVMSAHKMGYKVTVLDPDPQSPAGRIADVHLCSAYDDQNALDEIIATCEAATTEFENIPANSLNYLKQKIQVYPDGDSVRVVQNRIREKTFLRENAIPIGRFHIINEEQDITNIPEDLFPGILKIAEFGYDGKGQKSVDCKSSLIEAFDEFQKKPCILEKRVSLDKEVSVVLARSADGQIKCHPVAENVHVNGILDSTLAPANIDQLTEKNVTDLAKMVALKLNYVGVMAVEFFISGREIFVNEIAPRPHNSGHYTIDACYSSQFDQQVRTLTEMPIGNPMNHSNAFMINLLGDSWELPSPHEPEWIKIMMESNFNLYLYGKEEPRVGRKMGHVTFLSKEIINQDEIDRLQKIKKSL</sequence>
<dbReference type="NCBIfam" id="NF004675">
    <property type="entry name" value="PRK06019.1-1"/>
    <property type="match status" value="1"/>
</dbReference>
<dbReference type="STRING" id="314607.KB13_550"/>
<comment type="function">
    <text evidence="5">Catalyzes the ATP-dependent conversion of 5-aminoimidazole ribonucleotide (AIR) and HCO(3)- to N5-carboxyaminoimidazole ribonucleotide (N5-CAIR).</text>
</comment>
<dbReference type="Pfam" id="PF17769">
    <property type="entry name" value="PurK_C"/>
    <property type="match status" value="1"/>
</dbReference>
<dbReference type="Pfam" id="PF02222">
    <property type="entry name" value="ATP-grasp"/>
    <property type="match status" value="1"/>
</dbReference>
<dbReference type="SUPFAM" id="SSF52440">
    <property type="entry name" value="PreATP-grasp domain"/>
    <property type="match status" value="1"/>
</dbReference>
<gene>
    <name evidence="4 5 7" type="primary">purK</name>
    <name evidence="7" type="ORF">KB13_550</name>
</gene>
<accession>B6BUX2</accession>